<keyword evidence="4" id="KW-0479">Metal-binding</keyword>
<evidence type="ECO:0000256" key="15">
    <source>
        <dbReference type="SAM" id="Phobius"/>
    </source>
</evidence>
<feature type="compositionally biased region" description="Basic residues" evidence="14">
    <location>
        <begin position="425"/>
        <end position="441"/>
    </location>
</feature>
<dbReference type="InterPro" id="IPR039355">
    <property type="entry name" value="Transcription_factor_GATA"/>
</dbReference>
<evidence type="ECO:0000256" key="14">
    <source>
        <dbReference type="SAM" id="MobiDB-lite"/>
    </source>
</evidence>
<keyword evidence="6 13" id="KW-0863">Zinc-finger</keyword>
<dbReference type="InterPro" id="IPR013088">
    <property type="entry name" value="Znf_NHR/GATA"/>
</dbReference>
<evidence type="ECO:0000256" key="9">
    <source>
        <dbReference type="ARBA" id="ARBA00023015"/>
    </source>
</evidence>
<keyword evidence="11" id="KW-0804">Transcription</keyword>
<sequence>MDFSNIFRLVNLVVGGIMVLGGVSQFFPIGFQSIIVGIYVIIFGLAVAGLELLPQVPPYLPRYASFLFSFLGRGIFYVFVGCIILEGHVLRIIAGTIVAAVGVGYCALEFAPSIEPPSNMRDGDAGMLAVRSAMDPLHHSNSFTSERDSLMRQPSAEDLDAAHQLVSSALGERHVSHPSHDNHVNPSTDKSTASQIDSRPESGEPQNHPGDAPEQRDDDSGLGQVCSNCGTTKTPLWRRSPTGYTICNACGLYLKTRNAPRPTNSRRQNSATPGDHPRQRATASPGASITSTPTQPQSSTIPYRLPEHTSGTCPGGGECNGAGGAEGCGGCPAYNNRVARSSMASALATQPAEDGTSDVQSDAGSSTAQPVSNPSPQPQPSPGNVAMVVACKNCGTTVTPLWRRDEQGHPICNACGLYHKLHGSHRPVQMKKSTIKRRKRVVPAYPDVPRPPTQQPGSASPEPTSSVTDEQQVPADSSPAPKRRRPPPTVDYTGYMPQTSLSEPSPTSQDTTDQYAVQLQRAAAAAGGMQLDPALLEAGRRRQEQDATQSEGHTNGGNAEQERTALKVERRAQLMREAEVMRAALRAKEREIDDLT</sequence>
<feature type="compositionally biased region" description="Polar residues" evidence="14">
    <location>
        <begin position="184"/>
        <end position="197"/>
    </location>
</feature>
<comment type="subcellular location">
    <subcellularLocation>
        <location evidence="2">Membrane</location>
        <topology evidence="2">Multi-pass membrane protein</topology>
    </subcellularLocation>
    <subcellularLocation>
        <location evidence="1">Nucleus</location>
    </subcellularLocation>
</comment>
<keyword evidence="5" id="KW-0677">Repeat</keyword>
<dbReference type="EMBL" id="JAPDRK010000024">
    <property type="protein sequence ID" value="KAJ9602892.1"/>
    <property type="molecule type" value="Genomic_DNA"/>
</dbReference>
<dbReference type="AlphaFoldDB" id="A0AA38WXG1"/>
<dbReference type="InterPro" id="IPR000679">
    <property type="entry name" value="Znf_GATA"/>
</dbReference>
<proteinExistence type="predicted"/>
<feature type="region of interest" description="Disordered" evidence="14">
    <location>
        <begin position="425"/>
        <end position="513"/>
    </location>
</feature>
<dbReference type="CDD" id="cd00202">
    <property type="entry name" value="ZnF_GATA"/>
    <property type="match status" value="2"/>
</dbReference>
<feature type="region of interest" description="Disordered" evidence="14">
    <location>
        <begin position="172"/>
        <end position="223"/>
    </location>
</feature>
<evidence type="ECO:0000256" key="5">
    <source>
        <dbReference type="ARBA" id="ARBA00022737"/>
    </source>
</evidence>
<dbReference type="GO" id="GO:0016020">
    <property type="term" value="C:membrane"/>
    <property type="evidence" value="ECO:0007669"/>
    <property type="project" value="UniProtKB-SubCell"/>
</dbReference>
<feature type="compositionally biased region" description="Polar residues" evidence="14">
    <location>
        <begin position="546"/>
        <end position="558"/>
    </location>
</feature>
<feature type="region of interest" description="Disordered" evidence="14">
    <location>
        <begin position="257"/>
        <end position="309"/>
    </location>
</feature>
<keyword evidence="9" id="KW-0805">Transcription regulation</keyword>
<dbReference type="Gene3D" id="3.30.50.10">
    <property type="entry name" value="Erythroid Transcription Factor GATA-1, subunit A"/>
    <property type="match status" value="2"/>
</dbReference>
<feature type="transmembrane region" description="Helical" evidence="15">
    <location>
        <begin position="34"/>
        <end position="53"/>
    </location>
</feature>
<dbReference type="FunFam" id="3.30.50.10:FF:000007">
    <property type="entry name" value="Nitrogen regulatory AreA, N-terminal"/>
    <property type="match status" value="1"/>
</dbReference>
<dbReference type="Pfam" id="PF08507">
    <property type="entry name" value="COPI_assoc"/>
    <property type="match status" value="1"/>
</dbReference>
<evidence type="ECO:0000256" key="2">
    <source>
        <dbReference type="ARBA" id="ARBA00004141"/>
    </source>
</evidence>
<accession>A0AA38WXG1</accession>
<name>A0AA38WXG1_9EURO</name>
<feature type="compositionally biased region" description="Polar residues" evidence="14">
    <location>
        <begin position="455"/>
        <end position="471"/>
    </location>
</feature>
<evidence type="ECO:0000256" key="6">
    <source>
        <dbReference type="ARBA" id="ARBA00022771"/>
    </source>
</evidence>
<dbReference type="PANTHER" id="PTHR10071">
    <property type="entry name" value="TRANSCRIPTION FACTOR GATA FAMILY MEMBER"/>
    <property type="match status" value="1"/>
</dbReference>
<feature type="compositionally biased region" description="Low complexity" evidence="14">
    <location>
        <begin position="288"/>
        <end position="302"/>
    </location>
</feature>
<dbReference type="GO" id="GO:0034757">
    <property type="term" value="P:negative regulation of iron ion transport"/>
    <property type="evidence" value="ECO:0007669"/>
    <property type="project" value="UniProtKB-ARBA"/>
</dbReference>
<keyword evidence="18" id="KW-1185">Reference proteome</keyword>
<dbReference type="GO" id="GO:0006879">
    <property type="term" value="P:intracellular iron ion homeostasis"/>
    <property type="evidence" value="ECO:0007669"/>
    <property type="project" value="UniProtKB-ARBA"/>
</dbReference>
<reference evidence="17" key="1">
    <citation type="submission" date="2022-10" db="EMBL/GenBank/DDBJ databases">
        <title>Culturing micro-colonial fungi from biological soil crusts in the Mojave desert and describing Neophaeococcomyces mojavensis, and introducing the new genera and species Taxawa tesnikishii.</title>
        <authorList>
            <person name="Kurbessoian T."/>
            <person name="Stajich J.E."/>
        </authorList>
    </citation>
    <scope>NUCLEOTIDE SEQUENCE</scope>
    <source>
        <strain evidence="17">TK_41</strain>
    </source>
</reference>
<organism evidence="17 18">
    <name type="scientific">Cladophialophora chaetospira</name>
    <dbReference type="NCBI Taxonomy" id="386627"/>
    <lineage>
        <taxon>Eukaryota</taxon>
        <taxon>Fungi</taxon>
        <taxon>Dikarya</taxon>
        <taxon>Ascomycota</taxon>
        <taxon>Pezizomycotina</taxon>
        <taxon>Eurotiomycetes</taxon>
        <taxon>Chaetothyriomycetidae</taxon>
        <taxon>Chaetothyriales</taxon>
        <taxon>Herpotrichiellaceae</taxon>
        <taxon>Cladophialophora</taxon>
    </lineage>
</organism>
<dbReference type="Proteomes" id="UP001172673">
    <property type="component" value="Unassembled WGS sequence"/>
</dbReference>
<evidence type="ECO:0000256" key="7">
    <source>
        <dbReference type="ARBA" id="ARBA00022833"/>
    </source>
</evidence>
<comment type="caution">
    <text evidence="17">The sequence shown here is derived from an EMBL/GenBank/DDBJ whole genome shotgun (WGS) entry which is preliminary data.</text>
</comment>
<evidence type="ECO:0000256" key="13">
    <source>
        <dbReference type="PROSITE-ProRule" id="PRU00094"/>
    </source>
</evidence>
<dbReference type="GO" id="GO:0000978">
    <property type="term" value="F:RNA polymerase II cis-regulatory region sequence-specific DNA binding"/>
    <property type="evidence" value="ECO:0007669"/>
    <property type="project" value="TreeGrafter"/>
</dbReference>
<dbReference type="FunFam" id="3.30.50.10:FF:000039">
    <property type="entry name" value="Siderophore transcription factor SreA"/>
    <property type="match status" value="1"/>
</dbReference>
<keyword evidence="7" id="KW-0862">Zinc</keyword>
<dbReference type="GO" id="GO:0045944">
    <property type="term" value="P:positive regulation of transcription by RNA polymerase II"/>
    <property type="evidence" value="ECO:0007669"/>
    <property type="project" value="TreeGrafter"/>
</dbReference>
<dbReference type="InterPro" id="IPR013714">
    <property type="entry name" value="Golgi_TVP15"/>
</dbReference>
<feature type="domain" description="GATA-type" evidence="16">
    <location>
        <begin position="220"/>
        <end position="273"/>
    </location>
</feature>
<keyword evidence="8 15" id="KW-1133">Transmembrane helix</keyword>
<feature type="compositionally biased region" description="Polar residues" evidence="14">
    <location>
        <begin position="496"/>
        <end position="513"/>
    </location>
</feature>
<feature type="domain" description="GATA-type" evidence="16">
    <location>
        <begin position="391"/>
        <end position="438"/>
    </location>
</feature>
<dbReference type="PRINTS" id="PR00619">
    <property type="entry name" value="GATAZNFINGER"/>
</dbReference>
<feature type="compositionally biased region" description="Polar residues" evidence="14">
    <location>
        <begin position="261"/>
        <end position="272"/>
    </location>
</feature>
<dbReference type="GO" id="GO:0005634">
    <property type="term" value="C:nucleus"/>
    <property type="evidence" value="ECO:0007669"/>
    <property type="project" value="UniProtKB-SubCell"/>
</dbReference>
<feature type="region of interest" description="Disordered" evidence="14">
    <location>
        <begin position="345"/>
        <end position="384"/>
    </location>
</feature>
<evidence type="ECO:0000256" key="8">
    <source>
        <dbReference type="ARBA" id="ARBA00022989"/>
    </source>
</evidence>
<gene>
    <name evidence="17" type="primary">SFU1</name>
    <name evidence="17" type="ORF">H2200_012672</name>
</gene>
<evidence type="ECO:0000256" key="10">
    <source>
        <dbReference type="ARBA" id="ARBA00023136"/>
    </source>
</evidence>
<evidence type="ECO:0000256" key="4">
    <source>
        <dbReference type="ARBA" id="ARBA00022723"/>
    </source>
</evidence>
<feature type="transmembrane region" description="Helical" evidence="15">
    <location>
        <begin position="6"/>
        <end position="27"/>
    </location>
</feature>
<evidence type="ECO:0000256" key="3">
    <source>
        <dbReference type="ARBA" id="ARBA00022692"/>
    </source>
</evidence>
<evidence type="ECO:0000313" key="17">
    <source>
        <dbReference type="EMBL" id="KAJ9602892.1"/>
    </source>
</evidence>
<evidence type="ECO:0000256" key="12">
    <source>
        <dbReference type="ARBA" id="ARBA00023242"/>
    </source>
</evidence>
<evidence type="ECO:0000256" key="1">
    <source>
        <dbReference type="ARBA" id="ARBA00004123"/>
    </source>
</evidence>
<dbReference type="Pfam" id="PF00320">
    <property type="entry name" value="GATA"/>
    <property type="match status" value="2"/>
</dbReference>
<evidence type="ECO:0000259" key="16">
    <source>
        <dbReference type="PROSITE" id="PS50114"/>
    </source>
</evidence>
<dbReference type="PROSITE" id="PS00344">
    <property type="entry name" value="GATA_ZN_FINGER_1"/>
    <property type="match status" value="2"/>
</dbReference>
<dbReference type="GO" id="GO:0000981">
    <property type="term" value="F:DNA-binding transcription factor activity, RNA polymerase II-specific"/>
    <property type="evidence" value="ECO:0007669"/>
    <property type="project" value="TreeGrafter"/>
</dbReference>
<keyword evidence="10 15" id="KW-0472">Membrane</keyword>
<feature type="region of interest" description="Disordered" evidence="14">
    <location>
        <begin position="530"/>
        <end position="564"/>
    </location>
</feature>
<evidence type="ECO:0000313" key="18">
    <source>
        <dbReference type="Proteomes" id="UP001172673"/>
    </source>
</evidence>
<keyword evidence="3 15" id="KW-0812">Transmembrane</keyword>
<dbReference type="GO" id="GO:0000122">
    <property type="term" value="P:negative regulation of transcription by RNA polymerase II"/>
    <property type="evidence" value="ECO:0007669"/>
    <property type="project" value="TreeGrafter"/>
</dbReference>
<dbReference type="SUPFAM" id="SSF57716">
    <property type="entry name" value="Glucocorticoid receptor-like (DNA-binding domain)"/>
    <property type="match status" value="2"/>
</dbReference>
<dbReference type="PANTHER" id="PTHR10071:SF335">
    <property type="entry name" value="IRON-SENSING TRANSCRIPTIONAL REPRESSOR-RELATED"/>
    <property type="match status" value="1"/>
</dbReference>
<feature type="compositionally biased region" description="Basic and acidic residues" evidence="14">
    <location>
        <begin position="172"/>
        <end position="183"/>
    </location>
</feature>
<feature type="transmembrane region" description="Helical" evidence="15">
    <location>
        <begin position="92"/>
        <end position="111"/>
    </location>
</feature>
<dbReference type="SMART" id="SM00401">
    <property type="entry name" value="ZnF_GATA"/>
    <property type="match status" value="2"/>
</dbReference>
<protein>
    <submittedName>
        <fullName evidence="17">GATA type transcriptional activator of nitrogen-regulated proteins</fullName>
    </submittedName>
</protein>
<evidence type="ECO:0000256" key="11">
    <source>
        <dbReference type="ARBA" id="ARBA00023163"/>
    </source>
</evidence>
<keyword evidence="12" id="KW-0539">Nucleus</keyword>
<feature type="compositionally biased region" description="Polar residues" evidence="14">
    <location>
        <begin position="357"/>
        <end position="368"/>
    </location>
</feature>
<dbReference type="GO" id="GO:0008270">
    <property type="term" value="F:zinc ion binding"/>
    <property type="evidence" value="ECO:0007669"/>
    <property type="project" value="UniProtKB-KW"/>
</dbReference>
<feature type="transmembrane region" description="Helical" evidence="15">
    <location>
        <begin position="65"/>
        <end position="85"/>
    </location>
</feature>
<dbReference type="PROSITE" id="PS50114">
    <property type="entry name" value="GATA_ZN_FINGER_2"/>
    <property type="match status" value="2"/>
</dbReference>